<dbReference type="FunFam" id="3.30.70.580:FF:000001">
    <property type="entry name" value="tRNA pseudouridine synthase A"/>
    <property type="match status" value="1"/>
</dbReference>
<dbReference type="RefSeq" id="WP_151864756.1">
    <property type="nucleotide sequence ID" value="NZ_WBZB01000008.1"/>
</dbReference>
<dbReference type="SUPFAM" id="SSF55120">
    <property type="entry name" value="Pseudouridine synthase"/>
    <property type="match status" value="1"/>
</dbReference>
<keyword evidence="2 4" id="KW-0819">tRNA processing</keyword>
<dbReference type="InterPro" id="IPR020097">
    <property type="entry name" value="PsdUridine_synth_TruA_a/b_dom"/>
</dbReference>
<dbReference type="NCBIfam" id="TIGR00071">
    <property type="entry name" value="hisT_truA"/>
    <property type="match status" value="1"/>
</dbReference>
<evidence type="ECO:0000256" key="4">
    <source>
        <dbReference type="HAMAP-Rule" id="MF_00171"/>
    </source>
</evidence>
<dbReference type="Proteomes" id="UP000465601">
    <property type="component" value="Unassembled WGS sequence"/>
</dbReference>
<comment type="catalytic activity">
    <reaction evidence="4 7">
        <text>uridine(38/39/40) in tRNA = pseudouridine(38/39/40) in tRNA</text>
        <dbReference type="Rhea" id="RHEA:22376"/>
        <dbReference type="Rhea" id="RHEA-COMP:10085"/>
        <dbReference type="Rhea" id="RHEA-COMP:10087"/>
        <dbReference type="ChEBI" id="CHEBI:65314"/>
        <dbReference type="ChEBI" id="CHEBI:65315"/>
        <dbReference type="EC" id="5.4.99.12"/>
    </reaction>
</comment>
<evidence type="ECO:0000256" key="5">
    <source>
        <dbReference type="PIRSR" id="PIRSR001430-1"/>
    </source>
</evidence>
<dbReference type="GO" id="GO:0031119">
    <property type="term" value="P:tRNA pseudouridine synthesis"/>
    <property type="evidence" value="ECO:0007669"/>
    <property type="project" value="UniProtKB-UniRule"/>
</dbReference>
<dbReference type="EMBL" id="WBZB01000008">
    <property type="protein sequence ID" value="KAB3532506.1"/>
    <property type="molecule type" value="Genomic_DNA"/>
</dbReference>
<comment type="subunit">
    <text evidence="4">Homodimer.</text>
</comment>
<dbReference type="PANTHER" id="PTHR11142:SF22">
    <property type="entry name" value="TRNA PSEUDOURIDINE SYNTHASE A 2"/>
    <property type="match status" value="1"/>
</dbReference>
<evidence type="ECO:0000256" key="6">
    <source>
        <dbReference type="PIRSR" id="PIRSR001430-2"/>
    </source>
</evidence>
<dbReference type="PANTHER" id="PTHR11142">
    <property type="entry name" value="PSEUDOURIDYLATE SYNTHASE"/>
    <property type="match status" value="1"/>
</dbReference>
<dbReference type="OrthoDB" id="9811823at2"/>
<evidence type="ECO:0000256" key="1">
    <source>
        <dbReference type="ARBA" id="ARBA00009375"/>
    </source>
</evidence>
<dbReference type="GO" id="GO:0003723">
    <property type="term" value="F:RNA binding"/>
    <property type="evidence" value="ECO:0007669"/>
    <property type="project" value="InterPro"/>
</dbReference>
<evidence type="ECO:0000313" key="9">
    <source>
        <dbReference type="EMBL" id="KAB3532506.1"/>
    </source>
</evidence>
<dbReference type="PIRSF" id="PIRSF001430">
    <property type="entry name" value="tRNA_psdUrid_synth"/>
    <property type="match status" value="1"/>
</dbReference>
<dbReference type="AlphaFoldDB" id="A0A833HR49"/>
<evidence type="ECO:0000256" key="3">
    <source>
        <dbReference type="ARBA" id="ARBA00023235"/>
    </source>
</evidence>
<accession>A0A833HR49</accession>
<sequence>MRNIRMVLEYDGARYRGWQRLKDSDKTIQGKLEAVISQMVERDTEVIGSGRTDAGVHAKGQVANFFTSSDMPLKEIQEYINHYLPKDIAVKAITEAAPRFNSRLNAIGKKYTYYIWNQKTPSVFQRDYSYHTPNPLDINKMKKASEKLLGTHDFLAFSSLKKSKKSTIRTIEEIVIEKNQGMLTISIKGDGFLYNMIRIIVGTLIDIGAGKEGIAYIDEIFKRGERRYAGVTAPAQGLFLEEVYYD</sequence>
<evidence type="ECO:0000313" key="10">
    <source>
        <dbReference type="Proteomes" id="UP000465601"/>
    </source>
</evidence>
<proteinExistence type="inferred from homology"/>
<name>A0A833HR49_9FIRM</name>
<dbReference type="Gene3D" id="3.30.70.660">
    <property type="entry name" value="Pseudouridine synthase I, catalytic domain, C-terminal subdomain"/>
    <property type="match status" value="1"/>
</dbReference>
<dbReference type="CDD" id="cd02570">
    <property type="entry name" value="PseudoU_synth_EcTruA"/>
    <property type="match status" value="1"/>
</dbReference>
<evidence type="ECO:0000256" key="7">
    <source>
        <dbReference type="RuleBase" id="RU003792"/>
    </source>
</evidence>
<organism evidence="9 10">
    <name type="scientific">Alkaliphilus serpentinus</name>
    <dbReference type="NCBI Taxonomy" id="1482731"/>
    <lineage>
        <taxon>Bacteria</taxon>
        <taxon>Bacillati</taxon>
        <taxon>Bacillota</taxon>
        <taxon>Clostridia</taxon>
        <taxon>Peptostreptococcales</taxon>
        <taxon>Natronincolaceae</taxon>
        <taxon>Alkaliphilus</taxon>
    </lineage>
</organism>
<feature type="domain" description="Pseudouridine synthase I TruA alpha/beta" evidence="8">
    <location>
        <begin position="9"/>
        <end position="95"/>
    </location>
</feature>
<dbReference type="Gene3D" id="3.30.70.580">
    <property type="entry name" value="Pseudouridine synthase I, catalytic domain, N-terminal subdomain"/>
    <property type="match status" value="1"/>
</dbReference>
<dbReference type="GO" id="GO:0160147">
    <property type="term" value="F:tRNA pseudouridine(38-40) synthase activity"/>
    <property type="evidence" value="ECO:0007669"/>
    <property type="project" value="UniProtKB-EC"/>
</dbReference>
<reference evidence="9 10" key="1">
    <citation type="submission" date="2019-10" db="EMBL/GenBank/DDBJ databases">
        <title>Alkaliphilus serpentinus sp. nov. and Alkaliphilus pronyensis sp. nov., two novel anaerobic alkaliphilic species isolated from the serpentinized-hosted hydrothermal field of the Prony Bay (New Caledonia).</title>
        <authorList>
            <person name="Postec A."/>
        </authorList>
    </citation>
    <scope>NUCLEOTIDE SEQUENCE [LARGE SCALE GENOMIC DNA]</scope>
    <source>
        <strain evidence="9 10">LacT</strain>
    </source>
</reference>
<evidence type="ECO:0000259" key="8">
    <source>
        <dbReference type="Pfam" id="PF01416"/>
    </source>
</evidence>
<feature type="active site" description="Nucleophile" evidence="4 5">
    <location>
        <position position="53"/>
    </location>
</feature>
<dbReference type="InterPro" id="IPR020103">
    <property type="entry name" value="PsdUridine_synth_cat_dom_sf"/>
</dbReference>
<dbReference type="InterPro" id="IPR001406">
    <property type="entry name" value="PsdUridine_synth_TruA"/>
</dbReference>
<keyword evidence="3 4" id="KW-0413">Isomerase</keyword>
<comment type="caution">
    <text evidence="9">The sequence shown here is derived from an EMBL/GenBank/DDBJ whole genome shotgun (WGS) entry which is preliminary data.</text>
</comment>
<evidence type="ECO:0000256" key="2">
    <source>
        <dbReference type="ARBA" id="ARBA00022694"/>
    </source>
</evidence>
<comment type="caution">
    <text evidence="4">Lacks conserved residue(s) required for the propagation of feature annotation.</text>
</comment>
<dbReference type="HAMAP" id="MF_00171">
    <property type="entry name" value="TruA"/>
    <property type="match status" value="1"/>
</dbReference>
<dbReference type="InterPro" id="IPR020095">
    <property type="entry name" value="PsdUridine_synth_TruA_C"/>
</dbReference>
<dbReference type="Pfam" id="PF01416">
    <property type="entry name" value="PseudoU_synth_1"/>
    <property type="match status" value="2"/>
</dbReference>
<comment type="function">
    <text evidence="4">Formation of pseudouridine at positions 38, 39 and 40 in the anticodon stem and loop of transfer RNAs.</text>
</comment>
<dbReference type="InterPro" id="IPR020094">
    <property type="entry name" value="TruA/RsuA/RluB/E/F_N"/>
</dbReference>
<feature type="domain" description="Pseudouridine synthase I TruA alpha/beta" evidence="8">
    <location>
        <begin position="144"/>
        <end position="246"/>
    </location>
</feature>
<keyword evidence="10" id="KW-1185">Reference proteome</keyword>
<gene>
    <name evidence="4 9" type="primary">truA</name>
    <name evidence="9" type="ORF">F8153_02395</name>
</gene>
<feature type="binding site" evidence="4 6">
    <location>
        <position position="111"/>
    </location>
    <ligand>
        <name>substrate</name>
    </ligand>
</feature>
<protein>
    <recommendedName>
        <fullName evidence="4">tRNA pseudouridine synthase A</fullName>
        <ecNumber evidence="4">5.4.99.12</ecNumber>
    </recommendedName>
    <alternativeName>
        <fullName evidence="4">tRNA pseudouridine(38-40) synthase</fullName>
    </alternativeName>
    <alternativeName>
        <fullName evidence="4">tRNA pseudouridylate synthase I</fullName>
    </alternativeName>
    <alternativeName>
        <fullName evidence="4">tRNA-uridine isomerase I</fullName>
    </alternativeName>
</protein>
<dbReference type="EC" id="5.4.99.12" evidence="4"/>
<comment type="similarity">
    <text evidence="1 4 7">Belongs to the tRNA pseudouridine synthase TruA family.</text>
</comment>